<evidence type="ECO:0000256" key="3">
    <source>
        <dbReference type="ARBA" id="ARBA00022884"/>
    </source>
</evidence>
<dbReference type="Pfam" id="PF01197">
    <property type="entry name" value="Ribosomal_L31"/>
    <property type="match status" value="1"/>
</dbReference>
<dbReference type="GO" id="GO:0006412">
    <property type="term" value="P:translation"/>
    <property type="evidence" value="ECO:0007669"/>
    <property type="project" value="UniProtKB-UniRule"/>
</dbReference>
<dbReference type="PANTHER" id="PTHR33280">
    <property type="entry name" value="50S RIBOSOMAL PROTEIN L31, CHLOROPLASTIC"/>
    <property type="match status" value="1"/>
</dbReference>
<dbReference type="PANTHER" id="PTHR33280:SF1">
    <property type="entry name" value="LARGE RIBOSOMAL SUBUNIT PROTEIN BL31C"/>
    <property type="match status" value="1"/>
</dbReference>
<sequence>MKQDIHPTYFSEAKIRCACGKTYVIGSSKAEIKVEICGNCHPFYTGEEKLIDTAGRVEKFKKRQTKASTTVKTVKKPRAKK</sequence>
<organism evidence="8 9">
    <name type="scientific">Candidatus Liptonbacteria bacterium RIFCSPLOWO2_01_FULL_45_15</name>
    <dbReference type="NCBI Taxonomy" id="1798649"/>
    <lineage>
        <taxon>Bacteria</taxon>
        <taxon>Candidatus Liptoniibacteriota</taxon>
    </lineage>
</organism>
<dbReference type="InterPro" id="IPR027491">
    <property type="entry name" value="Ribosomal_bL31_A"/>
</dbReference>
<dbReference type="AlphaFoldDB" id="A0A1G2CKR2"/>
<dbReference type="GO" id="GO:0005840">
    <property type="term" value="C:ribosome"/>
    <property type="evidence" value="ECO:0007669"/>
    <property type="project" value="UniProtKB-KW"/>
</dbReference>
<feature type="binding site" evidence="7">
    <location>
        <position position="37"/>
    </location>
    <ligand>
        <name>Zn(2+)</name>
        <dbReference type="ChEBI" id="CHEBI:29105"/>
    </ligand>
</feature>
<comment type="cofactor">
    <cofactor evidence="7">
        <name>Zn(2+)</name>
        <dbReference type="ChEBI" id="CHEBI:29105"/>
    </cofactor>
    <text evidence="7">Binds 1 zinc ion per subunit.</text>
</comment>
<dbReference type="GO" id="GO:1990904">
    <property type="term" value="C:ribonucleoprotein complex"/>
    <property type="evidence" value="ECO:0007669"/>
    <property type="project" value="UniProtKB-KW"/>
</dbReference>
<dbReference type="GO" id="GO:0046872">
    <property type="term" value="F:metal ion binding"/>
    <property type="evidence" value="ECO:0007669"/>
    <property type="project" value="UniProtKB-KW"/>
</dbReference>
<evidence type="ECO:0000256" key="7">
    <source>
        <dbReference type="HAMAP-Rule" id="MF_00501"/>
    </source>
</evidence>
<evidence type="ECO:0000313" key="8">
    <source>
        <dbReference type="EMBL" id="OGZ01241.1"/>
    </source>
</evidence>
<dbReference type="NCBIfam" id="TIGR00105">
    <property type="entry name" value="L31"/>
    <property type="match status" value="1"/>
</dbReference>
<evidence type="ECO:0000256" key="5">
    <source>
        <dbReference type="ARBA" id="ARBA00023274"/>
    </source>
</evidence>
<dbReference type="GO" id="GO:0019843">
    <property type="term" value="F:rRNA binding"/>
    <property type="evidence" value="ECO:0007669"/>
    <property type="project" value="UniProtKB-KW"/>
</dbReference>
<feature type="binding site" evidence="7">
    <location>
        <position position="17"/>
    </location>
    <ligand>
        <name>Zn(2+)</name>
        <dbReference type="ChEBI" id="CHEBI:29105"/>
    </ligand>
</feature>
<dbReference type="STRING" id="1798649.A3B13_00925"/>
<comment type="caution">
    <text evidence="8">The sequence shown here is derived from an EMBL/GenBank/DDBJ whole genome shotgun (WGS) entry which is preliminary data.</text>
</comment>
<accession>A0A1G2CKR2</accession>
<comment type="similarity">
    <text evidence="1 7">Belongs to the bacterial ribosomal protein bL31 family. Type A subfamily.</text>
</comment>
<dbReference type="InterPro" id="IPR002150">
    <property type="entry name" value="Ribosomal_bL31"/>
</dbReference>
<comment type="subunit">
    <text evidence="7">Part of the 50S ribosomal subunit.</text>
</comment>
<keyword evidence="2 7" id="KW-0699">rRNA-binding</keyword>
<comment type="function">
    <text evidence="7">Binds the 23S rRNA.</text>
</comment>
<dbReference type="SUPFAM" id="SSF143800">
    <property type="entry name" value="L28p-like"/>
    <property type="match status" value="1"/>
</dbReference>
<dbReference type="EMBL" id="MHKZ01000003">
    <property type="protein sequence ID" value="OGZ01241.1"/>
    <property type="molecule type" value="Genomic_DNA"/>
</dbReference>
<name>A0A1G2CKR2_9BACT</name>
<keyword evidence="5 7" id="KW-0687">Ribonucleoprotein</keyword>
<dbReference type="HAMAP" id="MF_00501">
    <property type="entry name" value="Ribosomal_bL31_1"/>
    <property type="match status" value="1"/>
</dbReference>
<reference evidence="8 9" key="1">
    <citation type="journal article" date="2016" name="Nat. Commun.">
        <title>Thousands of microbial genomes shed light on interconnected biogeochemical processes in an aquifer system.</title>
        <authorList>
            <person name="Anantharaman K."/>
            <person name="Brown C.T."/>
            <person name="Hug L.A."/>
            <person name="Sharon I."/>
            <person name="Castelle C.J."/>
            <person name="Probst A.J."/>
            <person name="Thomas B.C."/>
            <person name="Singh A."/>
            <person name="Wilkins M.J."/>
            <person name="Karaoz U."/>
            <person name="Brodie E.L."/>
            <person name="Williams K.H."/>
            <person name="Hubbard S.S."/>
            <person name="Banfield J.F."/>
        </authorList>
    </citation>
    <scope>NUCLEOTIDE SEQUENCE [LARGE SCALE GENOMIC DNA]</scope>
</reference>
<keyword evidence="4 7" id="KW-0689">Ribosomal protein</keyword>
<dbReference type="PROSITE" id="PS01143">
    <property type="entry name" value="RIBOSOMAL_L31"/>
    <property type="match status" value="1"/>
</dbReference>
<feature type="binding site" evidence="7">
    <location>
        <position position="19"/>
    </location>
    <ligand>
        <name>Zn(2+)</name>
        <dbReference type="ChEBI" id="CHEBI:29105"/>
    </ligand>
</feature>
<dbReference type="Proteomes" id="UP000176287">
    <property type="component" value="Unassembled WGS sequence"/>
</dbReference>
<keyword evidence="7" id="KW-0479">Metal-binding</keyword>
<dbReference type="InterPro" id="IPR034704">
    <property type="entry name" value="Ribosomal_bL28/bL31-like_sf"/>
</dbReference>
<evidence type="ECO:0000256" key="6">
    <source>
        <dbReference type="ARBA" id="ARBA00035687"/>
    </source>
</evidence>
<feature type="binding site" evidence="7">
    <location>
        <position position="40"/>
    </location>
    <ligand>
        <name>Zn(2+)</name>
        <dbReference type="ChEBI" id="CHEBI:29105"/>
    </ligand>
</feature>
<dbReference type="PRINTS" id="PR01249">
    <property type="entry name" value="RIBOSOMALL31"/>
</dbReference>
<dbReference type="NCBIfam" id="NF000612">
    <property type="entry name" value="PRK00019.1"/>
    <property type="match status" value="1"/>
</dbReference>
<dbReference type="Gene3D" id="4.10.830.30">
    <property type="entry name" value="Ribosomal protein L31"/>
    <property type="match status" value="1"/>
</dbReference>
<proteinExistence type="inferred from homology"/>
<evidence type="ECO:0000256" key="2">
    <source>
        <dbReference type="ARBA" id="ARBA00022730"/>
    </source>
</evidence>
<keyword evidence="7" id="KW-0862">Zinc</keyword>
<dbReference type="GO" id="GO:0003735">
    <property type="term" value="F:structural constituent of ribosome"/>
    <property type="evidence" value="ECO:0007669"/>
    <property type="project" value="InterPro"/>
</dbReference>
<evidence type="ECO:0000256" key="4">
    <source>
        <dbReference type="ARBA" id="ARBA00022980"/>
    </source>
</evidence>
<dbReference type="InterPro" id="IPR042105">
    <property type="entry name" value="Ribosomal_bL31_sf"/>
</dbReference>
<gene>
    <name evidence="7" type="primary">rpmE</name>
    <name evidence="8" type="ORF">A3B13_00925</name>
</gene>
<protein>
    <recommendedName>
        <fullName evidence="6 7">Large ribosomal subunit protein bL31</fullName>
    </recommendedName>
</protein>
<evidence type="ECO:0000256" key="1">
    <source>
        <dbReference type="ARBA" id="ARBA00009296"/>
    </source>
</evidence>
<keyword evidence="3 7" id="KW-0694">RNA-binding</keyword>
<evidence type="ECO:0000313" key="9">
    <source>
        <dbReference type="Proteomes" id="UP000176287"/>
    </source>
</evidence>